<proteinExistence type="predicted"/>
<reference evidence="4" key="1">
    <citation type="submission" date="2017-06" db="EMBL/GenBank/DDBJ databases">
        <title>FDA dAtabase for Regulatory Grade micrObial Sequences (FDA-ARGOS): Supporting development and validation of Infectious Disease Dx tests.</title>
        <authorList>
            <person name="Goldberg B."/>
            <person name="Campos J."/>
            <person name="Tallon L."/>
            <person name="Sadzewicz L."/>
            <person name="Sengamalay N."/>
            <person name="Ott S."/>
            <person name="Godinez A."/>
            <person name="Nagaraj S."/>
            <person name="Vavikolanu K."/>
            <person name="Nadendla S."/>
            <person name="George J."/>
            <person name="Geyer C."/>
            <person name="Sichtig H."/>
        </authorList>
    </citation>
    <scope>NUCLEOTIDE SEQUENCE [LARGE SCALE GENOMIC DNA]</scope>
    <source>
        <strain evidence="4">FDAARGOS_285</strain>
    </source>
</reference>
<name>A0AAI8GUE7_MAMSC</name>
<reference evidence="3" key="3">
    <citation type="submission" date="2022-07" db="EMBL/GenBank/DDBJ databases">
        <title>Bacterial species isolated from the porcine tonsil microbiota.</title>
        <authorList>
            <person name="Oliveira I.M.F."/>
        </authorList>
    </citation>
    <scope>NUCLEOTIDE SEQUENCE</scope>
    <source>
        <strain evidence="3">8QC2O2</strain>
    </source>
</reference>
<dbReference type="Proteomes" id="UP001204068">
    <property type="component" value="Unassembled WGS sequence"/>
</dbReference>
<gene>
    <name evidence="2" type="ORF">CEP64_09100</name>
    <name evidence="3" type="ORF">NQ032_02790</name>
</gene>
<dbReference type="Pfam" id="PF09683">
    <property type="entry name" value="Lactococcin_972"/>
    <property type="match status" value="1"/>
</dbReference>
<accession>A0AAI8GUE7</accession>
<reference evidence="2" key="2">
    <citation type="submission" date="2017-12" db="EMBL/GenBank/DDBJ databases">
        <title>FDA dAtabase for Regulatory Grade micrObial Sequences (FDA-ARGOS): Supporting development and validation of Infectious Disease Dx tests.</title>
        <authorList>
            <person name="Campos J."/>
            <person name="Goldberg B."/>
            <person name="Tallon L."/>
            <person name="Sadzewicz L."/>
            <person name="Sengamalay N."/>
            <person name="Ott S."/>
            <person name="Godinez A."/>
            <person name="Nagaraj S."/>
            <person name="Vavikolanu K."/>
            <person name="Vyas G."/>
            <person name="Nadendla S."/>
            <person name="Aluvathingal J."/>
            <person name="Geyer C."/>
            <person name="Nandy P."/>
            <person name="Hobson J."/>
            <person name="Sichtig H."/>
        </authorList>
    </citation>
    <scope>NUCLEOTIDE SEQUENCE</scope>
    <source>
        <strain evidence="2">FDAARGOS_285</strain>
    </source>
</reference>
<evidence type="ECO:0000256" key="1">
    <source>
        <dbReference type="SAM" id="SignalP"/>
    </source>
</evidence>
<organism evidence="2 4">
    <name type="scientific">Mammaliicoccus sciuri</name>
    <name type="common">Staphylococcus sciuri</name>
    <dbReference type="NCBI Taxonomy" id="1296"/>
    <lineage>
        <taxon>Bacteria</taxon>
        <taxon>Bacillati</taxon>
        <taxon>Bacillota</taxon>
        <taxon>Bacilli</taxon>
        <taxon>Bacillales</taxon>
        <taxon>Staphylococcaceae</taxon>
        <taxon>Mammaliicoccus</taxon>
    </lineage>
</organism>
<sequence>MKKFFITLLLTIIIASGAGIVKAYQVNVDGGTWNYGVSSQYVWSNYYHGKKTHYTSVRGRYWATSGYTPKGRWSKVSAQKRPGWQIWKVNKAYYGFY</sequence>
<dbReference type="RefSeq" id="WP_058591500.1">
    <property type="nucleotide sequence ID" value="NZ_CP022046.2"/>
</dbReference>
<evidence type="ECO:0000313" key="3">
    <source>
        <dbReference type="EMBL" id="MCQ9302546.1"/>
    </source>
</evidence>
<dbReference type="AlphaFoldDB" id="A0AAI8GUE7"/>
<dbReference type="NCBIfam" id="TIGR01653">
    <property type="entry name" value="lactococcin_972"/>
    <property type="match status" value="1"/>
</dbReference>
<dbReference type="InterPro" id="IPR006540">
    <property type="entry name" value="Lactococcin_972"/>
</dbReference>
<dbReference type="EMBL" id="JANILD010000001">
    <property type="protein sequence ID" value="MCQ9302546.1"/>
    <property type="molecule type" value="Genomic_DNA"/>
</dbReference>
<evidence type="ECO:0000313" key="4">
    <source>
        <dbReference type="Proteomes" id="UP000197058"/>
    </source>
</evidence>
<dbReference type="KEGG" id="sscu:CEP64_09100"/>
<dbReference type="Proteomes" id="UP000197058">
    <property type="component" value="Chromosome"/>
</dbReference>
<feature type="signal peptide" evidence="1">
    <location>
        <begin position="1"/>
        <end position="23"/>
    </location>
</feature>
<dbReference type="EMBL" id="CP022046">
    <property type="protein sequence ID" value="ASE34739.1"/>
    <property type="molecule type" value="Genomic_DNA"/>
</dbReference>
<dbReference type="Gene3D" id="2.60.40.2850">
    <property type="match status" value="1"/>
</dbReference>
<feature type="chain" id="PRO_5042595112" evidence="1">
    <location>
        <begin position="24"/>
        <end position="97"/>
    </location>
</feature>
<protein>
    <submittedName>
        <fullName evidence="2">Lactococcin 972 family bacteriocin</fullName>
    </submittedName>
</protein>
<keyword evidence="1" id="KW-0732">Signal</keyword>
<evidence type="ECO:0000313" key="2">
    <source>
        <dbReference type="EMBL" id="ASE34739.1"/>
    </source>
</evidence>